<dbReference type="Proteomes" id="UP000265618">
    <property type="component" value="Unassembled WGS sequence"/>
</dbReference>
<dbReference type="AlphaFoldDB" id="A0A9K3D4L9"/>
<feature type="compositionally biased region" description="Low complexity" evidence="1">
    <location>
        <begin position="146"/>
        <end position="160"/>
    </location>
</feature>
<organism evidence="2 3">
    <name type="scientific">Kipferlia bialata</name>
    <dbReference type="NCBI Taxonomy" id="797122"/>
    <lineage>
        <taxon>Eukaryota</taxon>
        <taxon>Metamonada</taxon>
        <taxon>Carpediemonas-like organisms</taxon>
        <taxon>Kipferlia</taxon>
    </lineage>
</organism>
<feature type="region of interest" description="Disordered" evidence="1">
    <location>
        <begin position="29"/>
        <end position="90"/>
    </location>
</feature>
<protein>
    <submittedName>
        <fullName evidence="2">Uncharacterized protein</fullName>
    </submittedName>
</protein>
<keyword evidence="3" id="KW-1185">Reference proteome</keyword>
<feature type="non-terminal residue" evidence="2">
    <location>
        <position position="1"/>
    </location>
</feature>
<name>A0A9K3D4L9_9EUKA</name>
<evidence type="ECO:0000313" key="2">
    <source>
        <dbReference type="EMBL" id="GIQ88989.1"/>
    </source>
</evidence>
<reference evidence="2 3" key="1">
    <citation type="journal article" date="2018" name="PLoS ONE">
        <title>The draft genome of Kipferlia bialata reveals reductive genome evolution in fornicate parasites.</title>
        <authorList>
            <person name="Tanifuji G."/>
            <person name="Takabayashi S."/>
            <person name="Kume K."/>
            <person name="Takagi M."/>
            <person name="Nakayama T."/>
            <person name="Kamikawa R."/>
            <person name="Inagaki Y."/>
            <person name="Hashimoto T."/>
        </authorList>
    </citation>
    <scope>NUCLEOTIDE SEQUENCE [LARGE SCALE GENOMIC DNA]</scope>
    <source>
        <strain evidence="2">NY0173</strain>
    </source>
</reference>
<comment type="caution">
    <text evidence="2">The sequence shown here is derived from an EMBL/GenBank/DDBJ whole genome shotgun (WGS) entry which is preliminary data.</text>
</comment>
<evidence type="ECO:0000256" key="1">
    <source>
        <dbReference type="SAM" id="MobiDB-lite"/>
    </source>
</evidence>
<proteinExistence type="predicted"/>
<sequence length="160" mass="18299">MSDPAMRGILIAKFRRLRREVELDLERQMKDELEAGLRDRREQRNAHMERKRSKEERERQSTRAEGRESVTEVRGEGERVQEEDTRDKERAALDRAMRAARLRAEEHRHRTLNLPASPVSISPSPPGRAAETPVAVRGRDMESVETPSPTIPASATPVTI</sequence>
<gene>
    <name evidence="2" type="ORF">KIPB_011354</name>
</gene>
<accession>A0A9K3D4L9</accession>
<dbReference type="EMBL" id="BDIP01004586">
    <property type="protein sequence ID" value="GIQ88989.1"/>
    <property type="molecule type" value="Genomic_DNA"/>
</dbReference>
<feature type="region of interest" description="Disordered" evidence="1">
    <location>
        <begin position="106"/>
        <end position="160"/>
    </location>
</feature>
<evidence type="ECO:0000313" key="3">
    <source>
        <dbReference type="Proteomes" id="UP000265618"/>
    </source>
</evidence>